<proteinExistence type="predicted"/>
<dbReference type="GeneID" id="5005555"/>
<gene>
    <name evidence="2" type="ORF">OSTLU_27306</name>
</gene>
<protein>
    <submittedName>
        <fullName evidence="2">Uncharacterized protein</fullName>
    </submittedName>
</protein>
<dbReference type="Proteomes" id="UP000001568">
    <property type="component" value="Chromosome 14"/>
</dbReference>
<accession>A4S704</accession>
<dbReference type="Pfam" id="PF08186">
    <property type="entry name" value="Wound_ind"/>
    <property type="match status" value="1"/>
</dbReference>
<dbReference type="Gramene" id="ABO99480">
    <property type="protein sequence ID" value="ABO99480"/>
    <property type="gene ID" value="OSTLU_27306"/>
</dbReference>
<dbReference type="HOGENOM" id="CLU_2926813_0_0_1"/>
<dbReference type="RefSeq" id="XP_001421187.1">
    <property type="nucleotide sequence ID" value="XM_001421150.1"/>
</dbReference>
<organism evidence="2 3">
    <name type="scientific">Ostreococcus lucimarinus (strain CCE9901)</name>
    <dbReference type="NCBI Taxonomy" id="436017"/>
    <lineage>
        <taxon>Eukaryota</taxon>
        <taxon>Viridiplantae</taxon>
        <taxon>Chlorophyta</taxon>
        <taxon>Mamiellophyceae</taxon>
        <taxon>Mamiellales</taxon>
        <taxon>Bathycoccaceae</taxon>
        <taxon>Ostreococcus</taxon>
    </lineage>
</organism>
<name>A4S704_OSTLU</name>
<reference evidence="2 3" key="1">
    <citation type="journal article" date="2007" name="Proc. Natl. Acad. Sci. U.S.A.">
        <title>The tiny eukaryote Ostreococcus provides genomic insights into the paradox of plankton speciation.</title>
        <authorList>
            <person name="Palenik B."/>
            <person name="Grimwood J."/>
            <person name="Aerts A."/>
            <person name="Rouze P."/>
            <person name="Salamov A."/>
            <person name="Putnam N."/>
            <person name="Dupont C."/>
            <person name="Jorgensen R."/>
            <person name="Derelle E."/>
            <person name="Rombauts S."/>
            <person name="Zhou K."/>
            <person name="Otillar R."/>
            <person name="Merchant S.S."/>
            <person name="Podell S."/>
            <person name="Gaasterland T."/>
            <person name="Napoli C."/>
            <person name="Gendler K."/>
            <person name="Manuell A."/>
            <person name="Tai V."/>
            <person name="Vallon O."/>
            <person name="Piganeau G."/>
            <person name="Jancek S."/>
            <person name="Heijde M."/>
            <person name="Jabbari K."/>
            <person name="Bowler C."/>
            <person name="Lohr M."/>
            <person name="Robbens S."/>
            <person name="Werner G."/>
            <person name="Dubchak I."/>
            <person name="Pazour G.J."/>
            <person name="Ren Q."/>
            <person name="Paulsen I."/>
            <person name="Delwiche C."/>
            <person name="Schmutz J."/>
            <person name="Rokhsar D."/>
            <person name="Van de Peer Y."/>
            <person name="Moreau H."/>
            <person name="Grigoriev I.V."/>
        </authorList>
    </citation>
    <scope>NUCLEOTIDE SEQUENCE [LARGE SCALE GENOMIC DNA]</scope>
    <source>
        <strain evidence="2 3">CCE9901</strain>
    </source>
</reference>
<feature type="region of interest" description="Disordered" evidence="1">
    <location>
        <begin position="30"/>
        <end position="61"/>
    </location>
</feature>
<dbReference type="EMBL" id="CP000594">
    <property type="protein sequence ID" value="ABO99480.1"/>
    <property type="molecule type" value="Genomic_DNA"/>
</dbReference>
<keyword evidence="3" id="KW-1185">Reference proteome</keyword>
<dbReference type="InterPro" id="IPR012643">
    <property type="entry name" value="Wound_ind"/>
</dbReference>
<feature type="compositionally biased region" description="Basic and acidic residues" evidence="1">
    <location>
        <begin position="32"/>
        <end position="41"/>
    </location>
</feature>
<evidence type="ECO:0000313" key="2">
    <source>
        <dbReference type="EMBL" id="ABO99480.1"/>
    </source>
</evidence>
<evidence type="ECO:0000313" key="3">
    <source>
        <dbReference type="Proteomes" id="UP000001568"/>
    </source>
</evidence>
<evidence type="ECO:0000256" key="1">
    <source>
        <dbReference type="SAM" id="MobiDB-lite"/>
    </source>
</evidence>
<dbReference type="KEGG" id="olu:OSTLU_27306"/>
<sequence length="61" mass="6933">MPHLTTRRSTLETRSMIYETTSALFRSFLKSSRNDDKFSHEGKRKSGPGEKASANKPVMDD</sequence>
<dbReference type="AlphaFoldDB" id="A4S704"/>